<comment type="caution">
    <text evidence="1">The sequence shown here is derived from an EMBL/GenBank/DDBJ whole genome shotgun (WGS) entry which is preliminary data.</text>
</comment>
<dbReference type="AlphaFoldDB" id="A0A7J6VBM1"/>
<gene>
    <name evidence="1" type="ORF">FRX31_028803</name>
</gene>
<evidence type="ECO:0000313" key="1">
    <source>
        <dbReference type="EMBL" id="KAF5181610.1"/>
    </source>
</evidence>
<protein>
    <submittedName>
        <fullName evidence="1">Eukaryotic translation initiation factor 3 subunit a protein</fullName>
    </submittedName>
</protein>
<sequence>MAAFVLNSETTYHARSISLPSRPHPLTVKVEEQLNRLRSSEGSSTSSIEHSLAGLKDLHDCVDDLVQLPLTQQVLAREKSDKCVNEVFDGSLRMLEVCSITRDVLLQTKECVQDLQSALRRKRGEELGIDNEVASLYMTSRKQVNRTIQRCFVDLKKTESKRVFSALFEKDHNVVAIVGMLREVESMSLSLLESLLSSLLGSRPRSKSNGWCVVSKLMNAKRNAAHCDMEKVDHVFSGLISRKSCNLQSTYVQKQLQTLELSISGLEASLECVYKSLIKTRVSLLNILSQ</sequence>
<dbReference type="GO" id="GO:0003743">
    <property type="term" value="F:translation initiation factor activity"/>
    <property type="evidence" value="ECO:0007669"/>
    <property type="project" value="UniProtKB-KW"/>
</dbReference>
<dbReference type="EMBL" id="JABWDY010035959">
    <property type="protein sequence ID" value="KAF5181610.1"/>
    <property type="molecule type" value="Genomic_DNA"/>
</dbReference>
<dbReference type="GO" id="GO:0048364">
    <property type="term" value="P:root development"/>
    <property type="evidence" value="ECO:0007669"/>
    <property type="project" value="InterPro"/>
</dbReference>
<name>A0A7J6VBM1_THATH</name>
<dbReference type="Proteomes" id="UP000554482">
    <property type="component" value="Unassembled WGS sequence"/>
</dbReference>
<keyword evidence="1" id="KW-0648">Protein biosynthesis</keyword>
<accession>A0A7J6VBM1</accession>
<proteinExistence type="predicted"/>
<dbReference type="Pfam" id="PF03087">
    <property type="entry name" value="BPS1"/>
    <property type="match status" value="1"/>
</dbReference>
<dbReference type="GO" id="GO:0048367">
    <property type="term" value="P:shoot system development"/>
    <property type="evidence" value="ECO:0007669"/>
    <property type="project" value="InterPro"/>
</dbReference>
<organism evidence="1 2">
    <name type="scientific">Thalictrum thalictroides</name>
    <name type="common">Rue-anemone</name>
    <name type="synonym">Anemone thalictroides</name>
    <dbReference type="NCBI Taxonomy" id="46969"/>
    <lineage>
        <taxon>Eukaryota</taxon>
        <taxon>Viridiplantae</taxon>
        <taxon>Streptophyta</taxon>
        <taxon>Embryophyta</taxon>
        <taxon>Tracheophyta</taxon>
        <taxon>Spermatophyta</taxon>
        <taxon>Magnoliopsida</taxon>
        <taxon>Ranunculales</taxon>
        <taxon>Ranunculaceae</taxon>
        <taxon>Thalictroideae</taxon>
        <taxon>Thalictrum</taxon>
    </lineage>
</organism>
<keyword evidence="1" id="KW-0396">Initiation factor</keyword>
<dbReference type="PANTHER" id="PTHR33070:SF129">
    <property type="entry name" value="DUF241 DOMAIN PROTEIN"/>
    <property type="match status" value="1"/>
</dbReference>
<dbReference type="PANTHER" id="PTHR33070">
    <property type="entry name" value="OS06G0725500 PROTEIN"/>
    <property type="match status" value="1"/>
</dbReference>
<keyword evidence="2" id="KW-1185">Reference proteome</keyword>
<evidence type="ECO:0000313" key="2">
    <source>
        <dbReference type="Proteomes" id="UP000554482"/>
    </source>
</evidence>
<dbReference type="InterPro" id="IPR004320">
    <property type="entry name" value="BPS1_pln"/>
</dbReference>
<reference evidence="1 2" key="1">
    <citation type="submission" date="2020-06" db="EMBL/GenBank/DDBJ databases">
        <title>Transcriptomic and genomic resources for Thalictrum thalictroides and T. hernandezii: Facilitating candidate gene discovery in an emerging model plant lineage.</title>
        <authorList>
            <person name="Arias T."/>
            <person name="Riano-Pachon D.M."/>
            <person name="Di Stilio V.S."/>
        </authorList>
    </citation>
    <scope>NUCLEOTIDE SEQUENCE [LARGE SCALE GENOMIC DNA]</scope>
    <source>
        <strain evidence="2">cv. WT478/WT964</strain>
        <tissue evidence="1">Leaves</tissue>
    </source>
</reference>
<dbReference type="OrthoDB" id="1701699at2759"/>